<evidence type="ECO:0000256" key="4">
    <source>
        <dbReference type="ARBA" id="ARBA00022679"/>
    </source>
</evidence>
<dbReference type="Proteomes" id="UP000176614">
    <property type="component" value="Unassembled WGS sequence"/>
</dbReference>
<dbReference type="Gene3D" id="3.30.565.10">
    <property type="entry name" value="Histidine kinase-like ATPase, C-terminal domain"/>
    <property type="match status" value="1"/>
</dbReference>
<keyword evidence="4" id="KW-0808">Transferase</keyword>
<comment type="catalytic activity">
    <reaction evidence="1">
        <text>ATP + protein L-histidine = ADP + protein N-phospho-L-histidine.</text>
        <dbReference type="EC" id="2.7.13.3"/>
    </reaction>
</comment>
<dbReference type="CDD" id="cd00082">
    <property type="entry name" value="HisKA"/>
    <property type="match status" value="1"/>
</dbReference>
<protein>
    <recommendedName>
        <fullName evidence="2">histidine kinase</fullName>
        <ecNumber evidence="2">2.7.13.3</ecNumber>
    </recommendedName>
</protein>
<keyword evidence="6" id="KW-0902">Two-component regulatory system</keyword>
<dbReference type="Pfam" id="PF02518">
    <property type="entry name" value="HATPase_c"/>
    <property type="match status" value="1"/>
</dbReference>
<dbReference type="InterPro" id="IPR003594">
    <property type="entry name" value="HATPase_dom"/>
</dbReference>
<dbReference type="SUPFAM" id="SSF55874">
    <property type="entry name" value="ATPase domain of HSP90 chaperone/DNA topoisomerase II/histidine kinase"/>
    <property type="match status" value="1"/>
</dbReference>
<evidence type="ECO:0000256" key="7">
    <source>
        <dbReference type="ARBA" id="ARBA00023136"/>
    </source>
</evidence>
<evidence type="ECO:0000256" key="5">
    <source>
        <dbReference type="ARBA" id="ARBA00022777"/>
    </source>
</evidence>
<evidence type="ECO:0000313" key="9">
    <source>
        <dbReference type="EMBL" id="OGC63416.1"/>
    </source>
</evidence>
<dbReference type="EC" id="2.7.13.3" evidence="2"/>
<evidence type="ECO:0000256" key="3">
    <source>
        <dbReference type="ARBA" id="ARBA00022553"/>
    </source>
</evidence>
<dbReference type="InterPro" id="IPR004358">
    <property type="entry name" value="Sig_transdc_His_kin-like_C"/>
</dbReference>
<dbReference type="InterPro" id="IPR029016">
    <property type="entry name" value="GAF-like_dom_sf"/>
</dbReference>
<dbReference type="SMART" id="SM00065">
    <property type="entry name" value="GAF"/>
    <property type="match status" value="1"/>
</dbReference>
<sequence length="478" mass="53806">MAAQKFSLTSYENLQSLWKLERLILDSLDFHTTTEQVVNSILTELNYLDPSYKVAVLALIDQENQVLKRVALSQTQEAKKTREVSNVPFEKIITPLSAKQNLCIKAMDENKTQITDYFPDILTPPISPENAIESQKNAGLKSSLIFPLQVRGKTIGIMIFSLTKNTSEIQEDEKELLGHFTDLVALAVQNSKLYSQLDRDSRELALANDKLQILDKTKDDFMSVASHELRTPMTIIKSYLWMLRNGKAGDLNPKQQEYLLKTANSTERMINLINDMLNISRIEQGRMKFTVKRIDICKTIDEAVDGFELKTKEKNIYLKIENTCKGVMVYTDEDKIKESIINLLGNALKFTKQGGITVSTEEEGNFVKVKVTDTGAGLSTEDQQRLFKKFGRLDNSYQTVAESGGTGLGLFIVKTYIEKMGGEVGVYSAGTNKGSTFWITISKTRPNIEDGEINQVEFVERPENEPITTLVVNPKKIG</sequence>
<dbReference type="PANTHER" id="PTHR43711:SF1">
    <property type="entry name" value="HISTIDINE KINASE 1"/>
    <property type="match status" value="1"/>
</dbReference>
<dbReference type="PRINTS" id="PR00344">
    <property type="entry name" value="BCTRLSENSOR"/>
</dbReference>
<dbReference type="EMBL" id="MEVT01000006">
    <property type="protein sequence ID" value="OGC63416.1"/>
    <property type="molecule type" value="Genomic_DNA"/>
</dbReference>
<dbReference type="Pfam" id="PF13185">
    <property type="entry name" value="GAF_2"/>
    <property type="match status" value="1"/>
</dbReference>
<dbReference type="InterPro" id="IPR036890">
    <property type="entry name" value="HATPase_C_sf"/>
</dbReference>
<dbReference type="PROSITE" id="PS50109">
    <property type="entry name" value="HIS_KIN"/>
    <property type="match status" value="1"/>
</dbReference>
<evidence type="ECO:0000256" key="1">
    <source>
        <dbReference type="ARBA" id="ARBA00000085"/>
    </source>
</evidence>
<keyword evidence="5" id="KW-0418">Kinase</keyword>
<accession>A0A1F4W1X6</accession>
<dbReference type="InterPro" id="IPR050736">
    <property type="entry name" value="Sensor_HK_Regulatory"/>
</dbReference>
<dbReference type="SMART" id="SM00388">
    <property type="entry name" value="HisKA"/>
    <property type="match status" value="1"/>
</dbReference>
<dbReference type="InterPro" id="IPR003018">
    <property type="entry name" value="GAF"/>
</dbReference>
<organism evidence="9 10">
    <name type="scientific">candidate division WWE3 bacterium RIFOXYA2_FULL_46_9</name>
    <dbReference type="NCBI Taxonomy" id="1802636"/>
    <lineage>
        <taxon>Bacteria</taxon>
        <taxon>Katanobacteria</taxon>
    </lineage>
</organism>
<dbReference type="SUPFAM" id="SSF47384">
    <property type="entry name" value="Homodimeric domain of signal transducing histidine kinase"/>
    <property type="match status" value="1"/>
</dbReference>
<gene>
    <name evidence="9" type="ORF">A2264_01665</name>
</gene>
<keyword evidence="3" id="KW-0597">Phosphoprotein</keyword>
<dbReference type="Pfam" id="PF00512">
    <property type="entry name" value="HisKA"/>
    <property type="match status" value="1"/>
</dbReference>
<dbReference type="SMART" id="SM00387">
    <property type="entry name" value="HATPase_c"/>
    <property type="match status" value="1"/>
</dbReference>
<dbReference type="AlphaFoldDB" id="A0A1F4W1X6"/>
<evidence type="ECO:0000313" key="10">
    <source>
        <dbReference type="Proteomes" id="UP000176614"/>
    </source>
</evidence>
<dbReference type="Gene3D" id="1.10.287.130">
    <property type="match status" value="1"/>
</dbReference>
<name>A0A1F4W1X6_UNCKA</name>
<keyword evidence="7" id="KW-0472">Membrane</keyword>
<comment type="caution">
    <text evidence="9">The sequence shown here is derived from an EMBL/GenBank/DDBJ whole genome shotgun (WGS) entry which is preliminary data.</text>
</comment>
<dbReference type="GO" id="GO:0000155">
    <property type="term" value="F:phosphorelay sensor kinase activity"/>
    <property type="evidence" value="ECO:0007669"/>
    <property type="project" value="InterPro"/>
</dbReference>
<dbReference type="PANTHER" id="PTHR43711">
    <property type="entry name" value="TWO-COMPONENT HISTIDINE KINASE"/>
    <property type="match status" value="1"/>
</dbReference>
<dbReference type="FunFam" id="1.10.287.130:FF:000001">
    <property type="entry name" value="Two-component sensor histidine kinase"/>
    <property type="match status" value="1"/>
</dbReference>
<evidence type="ECO:0000259" key="8">
    <source>
        <dbReference type="PROSITE" id="PS50109"/>
    </source>
</evidence>
<evidence type="ECO:0000256" key="2">
    <source>
        <dbReference type="ARBA" id="ARBA00012438"/>
    </source>
</evidence>
<dbReference type="Gene3D" id="3.30.450.40">
    <property type="match status" value="1"/>
</dbReference>
<proteinExistence type="predicted"/>
<feature type="domain" description="Histidine kinase" evidence="8">
    <location>
        <begin position="224"/>
        <end position="445"/>
    </location>
</feature>
<dbReference type="SUPFAM" id="SSF55781">
    <property type="entry name" value="GAF domain-like"/>
    <property type="match status" value="1"/>
</dbReference>
<dbReference type="InterPro" id="IPR003661">
    <property type="entry name" value="HisK_dim/P_dom"/>
</dbReference>
<reference evidence="9 10" key="1">
    <citation type="journal article" date="2016" name="Nat. Commun.">
        <title>Thousands of microbial genomes shed light on interconnected biogeochemical processes in an aquifer system.</title>
        <authorList>
            <person name="Anantharaman K."/>
            <person name="Brown C.T."/>
            <person name="Hug L.A."/>
            <person name="Sharon I."/>
            <person name="Castelle C.J."/>
            <person name="Probst A.J."/>
            <person name="Thomas B.C."/>
            <person name="Singh A."/>
            <person name="Wilkins M.J."/>
            <person name="Karaoz U."/>
            <person name="Brodie E.L."/>
            <person name="Williams K.H."/>
            <person name="Hubbard S.S."/>
            <person name="Banfield J.F."/>
        </authorList>
    </citation>
    <scope>NUCLEOTIDE SEQUENCE [LARGE SCALE GENOMIC DNA]</scope>
</reference>
<evidence type="ECO:0000256" key="6">
    <source>
        <dbReference type="ARBA" id="ARBA00023012"/>
    </source>
</evidence>
<dbReference type="FunFam" id="3.30.565.10:FF:000006">
    <property type="entry name" value="Sensor histidine kinase WalK"/>
    <property type="match status" value="1"/>
</dbReference>
<dbReference type="InterPro" id="IPR005467">
    <property type="entry name" value="His_kinase_dom"/>
</dbReference>
<dbReference type="InterPro" id="IPR036097">
    <property type="entry name" value="HisK_dim/P_sf"/>
</dbReference>